<dbReference type="Gene3D" id="1.10.8.350">
    <property type="entry name" value="Bacterial muramidase"/>
    <property type="match status" value="1"/>
</dbReference>
<dbReference type="CDD" id="cd13399">
    <property type="entry name" value="Slt35-like"/>
    <property type="match status" value="1"/>
</dbReference>
<evidence type="ECO:0000259" key="1">
    <source>
        <dbReference type="Pfam" id="PF13406"/>
    </source>
</evidence>
<accession>A0A381WPU3</accession>
<gene>
    <name evidence="2" type="ORF">METZ01_LOCUS107393</name>
</gene>
<dbReference type="GO" id="GO:0009253">
    <property type="term" value="P:peptidoglycan catabolic process"/>
    <property type="evidence" value="ECO:0007669"/>
    <property type="project" value="TreeGrafter"/>
</dbReference>
<dbReference type="SUPFAM" id="SSF53955">
    <property type="entry name" value="Lysozyme-like"/>
    <property type="match status" value="1"/>
</dbReference>
<feature type="domain" description="Transglycosylase SLT" evidence="1">
    <location>
        <begin position="22"/>
        <end position="308"/>
    </location>
</feature>
<proteinExistence type="predicted"/>
<dbReference type="Pfam" id="PF13406">
    <property type="entry name" value="SLT_2"/>
    <property type="match status" value="1"/>
</dbReference>
<dbReference type="NCBIfam" id="TIGR02282">
    <property type="entry name" value="MltB"/>
    <property type="match status" value="1"/>
</dbReference>
<sequence>MIAAGRAVEVDDEVVRLARGAFIDRMVSDHNFNREDLAEVLDSASINQGVLEAISRPAERVLTWHEYRQLFLSEARISAAVEFWSAHNEEIQEASANYGVEPELLLAILGIESFFGQRTGSYRVLDSLATLAFAYPPRSSFFTSELEAFFLLIREEGVEPGELLGSYAGAMGAGQFISSSYRAYAVDGDGDGQRDLWGSWQDILGSIANYFKVHGWVEGAPVVDRATRPSSWTGSEPSNSMNLNDTVGSLAEMGYVFSTTLPESSPVTMLALDGQDGLEYWVGYHNFRVITRYNRSVKYALAIHQLGQAIRMATESRL</sequence>
<dbReference type="FunFam" id="1.10.8.350:FF:000001">
    <property type="entry name" value="Lytic murein transglycosylase B"/>
    <property type="match status" value="1"/>
</dbReference>
<dbReference type="Gene3D" id="1.10.530.10">
    <property type="match status" value="1"/>
</dbReference>
<dbReference type="InterPro" id="IPR011757">
    <property type="entry name" value="Lytic_transglycosylase_MltB"/>
</dbReference>
<dbReference type="InterPro" id="IPR031304">
    <property type="entry name" value="SLT_2"/>
</dbReference>
<protein>
    <recommendedName>
        <fullName evidence="1">Transglycosylase SLT domain-containing protein</fullName>
    </recommendedName>
</protein>
<dbReference type="InterPro" id="IPR023346">
    <property type="entry name" value="Lysozyme-like_dom_sf"/>
</dbReference>
<dbReference type="InterPro" id="IPR043426">
    <property type="entry name" value="MltB-like"/>
</dbReference>
<dbReference type="GO" id="GO:0008933">
    <property type="term" value="F:peptidoglycan lytic transglycosylase activity"/>
    <property type="evidence" value="ECO:0007669"/>
    <property type="project" value="TreeGrafter"/>
</dbReference>
<dbReference type="EMBL" id="UINC01012495">
    <property type="protein sequence ID" value="SVA54539.1"/>
    <property type="molecule type" value="Genomic_DNA"/>
</dbReference>
<name>A0A381WPU3_9ZZZZ</name>
<dbReference type="PANTHER" id="PTHR30163:SF9">
    <property type="entry name" value="MEMBRANE-BOUND LYTIC MUREIN TRANSGLYCOSYLASE B"/>
    <property type="match status" value="1"/>
</dbReference>
<dbReference type="AlphaFoldDB" id="A0A381WPU3"/>
<dbReference type="PANTHER" id="PTHR30163">
    <property type="entry name" value="MEMBRANE-BOUND LYTIC MUREIN TRANSGLYCOSYLASE B"/>
    <property type="match status" value="1"/>
</dbReference>
<evidence type="ECO:0000313" key="2">
    <source>
        <dbReference type="EMBL" id="SVA54539.1"/>
    </source>
</evidence>
<reference evidence="2" key="1">
    <citation type="submission" date="2018-05" db="EMBL/GenBank/DDBJ databases">
        <authorList>
            <person name="Lanie J.A."/>
            <person name="Ng W.-L."/>
            <person name="Kazmierczak K.M."/>
            <person name="Andrzejewski T.M."/>
            <person name="Davidsen T.M."/>
            <person name="Wayne K.J."/>
            <person name="Tettelin H."/>
            <person name="Glass J.I."/>
            <person name="Rusch D."/>
            <person name="Podicherti R."/>
            <person name="Tsui H.-C.T."/>
            <person name="Winkler M.E."/>
        </authorList>
    </citation>
    <scope>NUCLEOTIDE SEQUENCE</scope>
</reference>
<organism evidence="2">
    <name type="scientific">marine metagenome</name>
    <dbReference type="NCBI Taxonomy" id="408172"/>
    <lineage>
        <taxon>unclassified sequences</taxon>
        <taxon>metagenomes</taxon>
        <taxon>ecological metagenomes</taxon>
    </lineage>
</organism>